<organism evidence="2 3">
    <name type="scientific">Thalassiosira oceanica</name>
    <name type="common">Marine diatom</name>
    <dbReference type="NCBI Taxonomy" id="159749"/>
    <lineage>
        <taxon>Eukaryota</taxon>
        <taxon>Sar</taxon>
        <taxon>Stramenopiles</taxon>
        <taxon>Ochrophyta</taxon>
        <taxon>Bacillariophyta</taxon>
        <taxon>Coscinodiscophyceae</taxon>
        <taxon>Thalassiosirophycidae</taxon>
        <taxon>Thalassiosirales</taxon>
        <taxon>Thalassiosiraceae</taxon>
        <taxon>Thalassiosira</taxon>
    </lineage>
</organism>
<dbReference type="AlphaFoldDB" id="K0R3G9"/>
<feature type="region of interest" description="Disordered" evidence="1">
    <location>
        <begin position="1"/>
        <end position="61"/>
    </location>
</feature>
<comment type="caution">
    <text evidence="2">The sequence shown here is derived from an EMBL/GenBank/DDBJ whole genome shotgun (WGS) entry which is preliminary data.</text>
</comment>
<reference evidence="2 3" key="1">
    <citation type="journal article" date="2012" name="Genome Biol.">
        <title>Genome and low-iron response of an oceanic diatom adapted to chronic iron limitation.</title>
        <authorList>
            <person name="Lommer M."/>
            <person name="Specht M."/>
            <person name="Roy A.S."/>
            <person name="Kraemer L."/>
            <person name="Andreson R."/>
            <person name="Gutowska M.A."/>
            <person name="Wolf J."/>
            <person name="Bergner S.V."/>
            <person name="Schilhabel M.B."/>
            <person name="Klostermeier U.C."/>
            <person name="Beiko R.G."/>
            <person name="Rosenstiel P."/>
            <person name="Hippler M."/>
            <person name="Laroche J."/>
        </authorList>
    </citation>
    <scope>NUCLEOTIDE SEQUENCE [LARGE SCALE GENOMIC DNA]</scope>
    <source>
        <strain evidence="2 3">CCMP1005</strain>
    </source>
</reference>
<dbReference type="EMBL" id="AGNL01046974">
    <property type="protein sequence ID" value="EJK47428.1"/>
    <property type="molecule type" value="Genomic_DNA"/>
</dbReference>
<name>K0R3G9_THAOC</name>
<protein>
    <submittedName>
        <fullName evidence="2">Uncharacterized protein</fullName>
    </submittedName>
</protein>
<feature type="compositionally biased region" description="Gly residues" evidence="1">
    <location>
        <begin position="36"/>
        <end position="50"/>
    </location>
</feature>
<accession>K0R3G9</accession>
<keyword evidence="3" id="KW-1185">Reference proteome</keyword>
<gene>
    <name evidence="2" type="ORF">THAOC_33853</name>
</gene>
<proteinExistence type="predicted"/>
<dbReference type="Proteomes" id="UP000266841">
    <property type="component" value="Unassembled WGS sequence"/>
</dbReference>
<evidence type="ECO:0000313" key="3">
    <source>
        <dbReference type="Proteomes" id="UP000266841"/>
    </source>
</evidence>
<evidence type="ECO:0000256" key="1">
    <source>
        <dbReference type="SAM" id="MobiDB-lite"/>
    </source>
</evidence>
<feature type="region of interest" description="Disordered" evidence="1">
    <location>
        <begin position="114"/>
        <end position="174"/>
    </location>
</feature>
<evidence type="ECO:0000313" key="2">
    <source>
        <dbReference type="EMBL" id="EJK47428.1"/>
    </source>
</evidence>
<feature type="compositionally biased region" description="Low complexity" evidence="1">
    <location>
        <begin position="159"/>
        <end position="170"/>
    </location>
</feature>
<feature type="compositionally biased region" description="Low complexity" evidence="1">
    <location>
        <begin position="52"/>
        <end position="61"/>
    </location>
</feature>
<sequence>MSAKTSKAAGVGDEGCRATSAKVGRRGAPPAEVGWAGEGGGVGGGTGERGTSGRAADGAAGLRLVQSPPRRRRLWKQKKDTPPAALLPLLRVDLLGGGKKLALSLLVVVAESIPERSGRSGSRRRAEAPLCGPRRTQRGTAKQENGLRSGADNLGSDPIGGRARIGSGSRQCPQTAGTRAVGRVVVSIKPSAWHCGDVRLAAERRRATEPYAVAVDRSIN</sequence>